<proteinExistence type="predicted"/>
<reference evidence="2" key="1">
    <citation type="journal article" date="2013" name="Genetics">
        <title>The draft genome and transcriptome of Panagrellus redivivus are shaped by the harsh demands of a free-living lifestyle.</title>
        <authorList>
            <person name="Srinivasan J."/>
            <person name="Dillman A.R."/>
            <person name="Macchietto M.G."/>
            <person name="Heikkinen L."/>
            <person name="Lakso M."/>
            <person name="Fracchia K.M."/>
            <person name="Antoshechkin I."/>
            <person name="Mortazavi A."/>
            <person name="Wong G."/>
            <person name="Sternberg P.W."/>
        </authorList>
    </citation>
    <scope>NUCLEOTIDE SEQUENCE [LARGE SCALE GENOMIC DNA]</scope>
    <source>
        <strain evidence="2">MT8872</strain>
    </source>
</reference>
<keyword evidence="2" id="KW-1185">Reference proteome</keyword>
<dbReference type="AlphaFoldDB" id="A0A7E4WDC4"/>
<dbReference type="Pfam" id="PF07914">
    <property type="entry name" value="DUF1679"/>
    <property type="match status" value="1"/>
</dbReference>
<name>A0A7E4WDC4_PANRE</name>
<reference evidence="3" key="2">
    <citation type="submission" date="2020-10" db="UniProtKB">
        <authorList>
            <consortium name="WormBaseParasite"/>
        </authorList>
    </citation>
    <scope>IDENTIFICATION</scope>
</reference>
<sequence>MVAADGGSIVINGGGEAHDYEKLKNGHVSFEHGKKLHDTGFSAGWLVETLRERDEEFGNICDGRDVLEVTCEYISEGKGFASLVLRCLIHFDDNSDPYSTVLKVPGTDVCKKASKSFETDVFQVADDIIKKIRSFHDFECHFYTDLAPILDIPVPIVHYSQPWTPFQTEGCILMEDLTKRGTTLSFFTSWNLAQTMEVVRHLAHMHKQVLCLPVTDEWQRKLVGNENGFFGTQRVISNSIGPFQGLCRRFGYEIDHLLSKLNKFLISADEVIAMINGAHAELNMPAVIVHGDLWSNNILWTIDENQMPTDSVAAFIDFQLMHAGSATADIAGAVALCVDGATRREAESDVILGQYFEILSTELASEGKDMPFTMDQLRRAYQLDFLQQATQLVVMTVVASSGGKPVSDADLNTAILRAVNVLEDTLHLLEGPLKHIGDKFIC</sequence>
<dbReference type="InterPro" id="IPR012877">
    <property type="entry name" value="Dhs-27"/>
</dbReference>
<accession>A0A7E4WDC4</accession>
<dbReference type="InterPro" id="IPR015897">
    <property type="entry name" value="CHK_kinase-like"/>
</dbReference>
<dbReference type="PANTHER" id="PTHR23020">
    <property type="entry name" value="UNCHARACTERIZED NUCLEAR HORMONE RECEPTOR-RELATED"/>
    <property type="match status" value="1"/>
</dbReference>
<dbReference type="PANTHER" id="PTHR23020:SF41">
    <property type="entry name" value="AMINOGLYCOSIDE PHOSPHOTRANSFERASE DOMAIN-CONTAINING PROTEIN"/>
    <property type="match status" value="1"/>
</dbReference>
<dbReference type="Proteomes" id="UP000492821">
    <property type="component" value="Unassembled WGS sequence"/>
</dbReference>
<evidence type="ECO:0000313" key="3">
    <source>
        <dbReference type="WBParaSite" id="Pan_g9363.t1"/>
    </source>
</evidence>
<feature type="domain" description="CHK kinase-like" evidence="1">
    <location>
        <begin position="172"/>
        <end position="365"/>
    </location>
</feature>
<dbReference type="Gene3D" id="3.90.1200.10">
    <property type="match status" value="1"/>
</dbReference>
<dbReference type="InterPro" id="IPR052961">
    <property type="entry name" value="Oxido-Kinase-like_Enzymes"/>
</dbReference>
<dbReference type="InterPro" id="IPR011009">
    <property type="entry name" value="Kinase-like_dom_sf"/>
</dbReference>
<protein>
    <submittedName>
        <fullName evidence="3">CHK domain-containing protein</fullName>
    </submittedName>
</protein>
<dbReference type="SMART" id="SM00587">
    <property type="entry name" value="CHK"/>
    <property type="match status" value="1"/>
</dbReference>
<evidence type="ECO:0000313" key="2">
    <source>
        <dbReference type="Proteomes" id="UP000492821"/>
    </source>
</evidence>
<dbReference type="SUPFAM" id="SSF56112">
    <property type="entry name" value="Protein kinase-like (PK-like)"/>
    <property type="match status" value="1"/>
</dbReference>
<evidence type="ECO:0000259" key="1">
    <source>
        <dbReference type="SMART" id="SM00587"/>
    </source>
</evidence>
<dbReference type="WBParaSite" id="Pan_g9363.t1">
    <property type="protein sequence ID" value="Pan_g9363.t1"/>
    <property type="gene ID" value="Pan_g9363"/>
</dbReference>
<organism evidence="2 3">
    <name type="scientific">Panagrellus redivivus</name>
    <name type="common">Microworm</name>
    <dbReference type="NCBI Taxonomy" id="6233"/>
    <lineage>
        <taxon>Eukaryota</taxon>
        <taxon>Metazoa</taxon>
        <taxon>Ecdysozoa</taxon>
        <taxon>Nematoda</taxon>
        <taxon>Chromadorea</taxon>
        <taxon>Rhabditida</taxon>
        <taxon>Tylenchina</taxon>
        <taxon>Panagrolaimomorpha</taxon>
        <taxon>Panagrolaimoidea</taxon>
        <taxon>Panagrolaimidae</taxon>
        <taxon>Panagrellus</taxon>
    </lineage>
</organism>